<feature type="region of interest" description="Disordered" evidence="1">
    <location>
        <begin position="82"/>
        <end position="103"/>
    </location>
</feature>
<proteinExistence type="predicted"/>
<sequence>MNSMPLSLHRSTNFLAAPNPSGFSMSNTPTTIGSEGAGESLSHPSDVSFLRPAQPGSTTNFRADRFYDDDEDEVKNFREVDQYVSPSPYSELSASTAATSHHV</sequence>
<evidence type="ECO:0000256" key="1">
    <source>
        <dbReference type="SAM" id="MobiDB-lite"/>
    </source>
</evidence>
<protein>
    <submittedName>
        <fullName evidence="2">Uncharacterized protein</fullName>
    </submittedName>
</protein>
<dbReference type="Proteomes" id="UP000005237">
    <property type="component" value="Unassembled WGS sequence"/>
</dbReference>
<keyword evidence="3" id="KW-1185">Reference proteome</keyword>
<dbReference type="PANTHER" id="PTHR37960">
    <property type="entry name" value="PROTEIN CBG06493-RELATED"/>
    <property type="match status" value="1"/>
</dbReference>
<reference evidence="2" key="2">
    <citation type="submission" date="2022-06" db="UniProtKB">
        <authorList>
            <consortium name="EnsemblMetazoa"/>
        </authorList>
    </citation>
    <scope>IDENTIFICATION</scope>
    <source>
        <strain evidence="2">DF5081</strain>
    </source>
</reference>
<feature type="compositionally biased region" description="Polar residues" evidence="1">
    <location>
        <begin position="1"/>
        <end position="14"/>
    </location>
</feature>
<organism evidence="2 3">
    <name type="scientific">Caenorhabditis japonica</name>
    <dbReference type="NCBI Taxonomy" id="281687"/>
    <lineage>
        <taxon>Eukaryota</taxon>
        <taxon>Metazoa</taxon>
        <taxon>Ecdysozoa</taxon>
        <taxon>Nematoda</taxon>
        <taxon>Chromadorea</taxon>
        <taxon>Rhabditida</taxon>
        <taxon>Rhabditina</taxon>
        <taxon>Rhabditomorpha</taxon>
        <taxon>Rhabditoidea</taxon>
        <taxon>Rhabditidae</taxon>
        <taxon>Peloderinae</taxon>
        <taxon>Caenorhabditis</taxon>
    </lineage>
</organism>
<feature type="region of interest" description="Disordered" evidence="1">
    <location>
        <begin position="1"/>
        <end position="67"/>
    </location>
</feature>
<evidence type="ECO:0000313" key="3">
    <source>
        <dbReference type="Proteomes" id="UP000005237"/>
    </source>
</evidence>
<evidence type="ECO:0000313" key="2">
    <source>
        <dbReference type="EnsemblMetazoa" id="CJA42631a.1"/>
    </source>
</evidence>
<name>A0A8R1ETR0_CAEJA</name>
<feature type="compositionally biased region" description="Polar residues" evidence="1">
    <location>
        <begin position="84"/>
        <end position="103"/>
    </location>
</feature>
<dbReference type="PANTHER" id="PTHR37960:SF4">
    <property type="entry name" value="BZIP DOMAIN-CONTAINING PROTEIN"/>
    <property type="match status" value="1"/>
</dbReference>
<reference evidence="3" key="1">
    <citation type="submission" date="2010-08" db="EMBL/GenBank/DDBJ databases">
        <authorList>
            <consortium name="Caenorhabditis japonica Sequencing Consortium"/>
            <person name="Wilson R.K."/>
        </authorList>
    </citation>
    <scope>NUCLEOTIDE SEQUENCE [LARGE SCALE GENOMIC DNA]</scope>
    <source>
        <strain evidence="3">DF5081</strain>
    </source>
</reference>
<accession>A0A8R1ETR0</accession>
<feature type="compositionally biased region" description="Polar residues" evidence="1">
    <location>
        <begin position="21"/>
        <end position="33"/>
    </location>
</feature>
<dbReference type="AlphaFoldDB" id="A0A8R1ETR0"/>
<dbReference type="EnsemblMetazoa" id="CJA42631a.1">
    <property type="protein sequence ID" value="CJA42631a.1"/>
    <property type="gene ID" value="WBGene00218479"/>
</dbReference>